<proteinExistence type="predicted"/>
<sequence>MSKSKHEKHDRICDHKIEYCKKCDTAYCVYNGCDAEWKEEPCMESHYPFTWTTTTPYIGTTTGSQTAAEDTDPIMMYASGCAHE</sequence>
<comment type="caution">
    <text evidence="1">The sequence shown here is derived from an EMBL/GenBank/DDBJ whole genome shotgun (WGS) entry which is preliminary data.</text>
</comment>
<evidence type="ECO:0000313" key="1">
    <source>
        <dbReference type="EMBL" id="KKL59399.1"/>
    </source>
</evidence>
<protein>
    <submittedName>
        <fullName evidence="1">Uncharacterized protein</fullName>
    </submittedName>
</protein>
<reference evidence="1" key="1">
    <citation type="journal article" date="2015" name="Nature">
        <title>Complex archaea that bridge the gap between prokaryotes and eukaryotes.</title>
        <authorList>
            <person name="Spang A."/>
            <person name="Saw J.H."/>
            <person name="Jorgensen S.L."/>
            <person name="Zaremba-Niedzwiedzka K."/>
            <person name="Martijn J."/>
            <person name="Lind A.E."/>
            <person name="van Eijk R."/>
            <person name="Schleper C."/>
            <person name="Guy L."/>
            <person name="Ettema T.J."/>
        </authorList>
    </citation>
    <scope>NUCLEOTIDE SEQUENCE</scope>
</reference>
<dbReference type="EMBL" id="LAZR01029502">
    <property type="protein sequence ID" value="KKL59399.1"/>
    <property type="molecule type" value="Genomic_DNA"/>
</dbReference>
<dbReference type="AlphaFoldDB" id="A0A0F9DCN2"/>
<accession>A0A0F9DCN2</accession>
<gene>
    <name evidence="1" type="ORF">LCGC14_2215760</name>
</gene>
<name>A0A0F9DCN2_9ZZZZ</name>
<organism evidence="1">
    <name type="scientific">marine sediment metagenome</name>
    <dbReference type="NCBI Taxonomy" id="412755"/>
    <lineage>
        <taxon>unclassified sequences</taxon>
        <taxon>metagenomes</taxon>
        <taxon>ecological metagenomes</taxon>
    </lineage>
</organism>